<organism evidence="2">
    <name type="scientific">Tanacetum cinerariifolium</name>
    <name type="common">Dalmatian daisy</name>
    <name type="synonym">Chrysanthemum cinerariifolium</name>
    <dbReference type="NCBI Taxonomy" id="118510"/>
    <lineage>
        <taxon>Eukaryota</taxon>
        <taxon>Viridiplantae</taxon>
        <taxon>Streptophyta</taxon>
        <taxon>Embryophyta</taxon>
        <taxon>Tracheophyta</taxon>
        <taxon>Spermatophyta</taxon>
        <taxon>Magnoliopsida</taxon>
        <taxon>eudicotyledons</taxon>
        <taxon>Gunneridae</taxon>
        <taxon>Pentapetalae</taxon>
        <taxon>asterids</taxon>
        <taxon>campanulids</taxon>
        <taxon>Asterales</taxon>
        <taxon>Asteraceae</taxon>
        <taxon>Asteroideae</taxon>
        <taxon>Anthemideae</taxon>
        <taxon>Anthemidinae</taxon>
        <taxon>Tanacetum</taxon>
    </lineage>
</organism>
<dbReference type="EMBL" id="BKCJ010448189">
    <property type="protein sequence ID" value="GFA57443.1"/>
    <property type="molecule type" value="Genomic_DNA"/>
</dbReference>
<protein>
    <submittedName>
        <fullName evidence="2">Protein FAR1-related sequence 5-like</fullName>
    </submittedName>
</protein>
<accession>A0A699JTX0</accession>
<dbReference type="Pfam" id="PF03101">
    <property type="entry name" value="FAR1"/>
    <property type="match status" value="1"/>
</dbReference>
<evidence type="ECO:0000313" key="2">
    <source>
        <dbReference type="EMBL" id="GFA57443.1"/>
    </source>
</evidence>
<name>A0A699JTX0_TANCI</name>
<sequence length="311" mass="36103">MVFIHDHQDHDMIESLIVQDHDMGESSMVLDHDMGESLIVQDDLVDNQIVVLPEHLQHHDDSHEFQPTLNGTPYWVPDVPEDEKPKEVMLFDSYNDAYETYLVYSQKVRFNIRKGGFKRKNGQKIHAYFQCNRAGKPRRSKEVNTLNEVDGEDGENYASKKIKRHSKSQAINCPAKICLKKVNGTKSYEVLGLVENHNHPLMNLNNMDLSMARRQLHFDDYIFIHHASMSNLGPTRAHRLKAALVGGDRDVQMLFDKVCKRKVHVPEFYFEYYTLPSKELVRLFWADETMKCNYVAFGDVVSFDATFHTNK</sequence>
<gene>
    <name evidence="2" type="ORF">Tci_629415</name>
</gene>
<dbReference type="InterPro" id="IPR004330">
    <property type="entry name" value="FAR1_DNA_bnd_dom"/>
</dbReference>
<dbReference type="PANTHER" id="PTHR47718">
    <property type="entry name" value="OS01G0519700 PROTEIN"/>
    <property type="match status" value="1"/>
</dbReference>
<dbReference type="AlphaFoldDB" id="A0A699JTX0"/>
<reference evidence="2" key="1">
    <citation type="journal article" date="2019" name="Sci. Rep.">
        <title>Draft genome of Tanacetum cinerariifolium, the natural source of mosquito coil.</title>
        <authorList>
            <person name="Yamashiro T."/>
            <person name="Shiraishi A."/>
            <person name="Satake H."/>
            <person name="Nakayama K."/>
        </authorList>
    </citation>
    <scope>NUCLEOTIDE SEQUENCE</scope>
</reference>
<dbReference type="PANTHER" id="PTHR47718:SF12">
    <property type="entry name" value="PROTEIN FAR1-RELATED SEQUENCE"/>
    <property type="match status" value="1"/>
</dbReference>
<evidence type="ECO:0000259" key="1">
    <source>
        <dbReference type="Pfam" id="PF03101"/>
    </source>
</evidence>
<feature type="domain" description="FAR1" evidence="1">
    <location>
        <begin position="101"/>
        <end position="202"/>
    </location>
</feature>
<comment type="caution">
    <text evidence="2">The sequence shown here is derived from an EMBL/GenBank/DDBJ whole genome shotgun (WGS) entry which is preliminary data.</text>
</comment>
<proteinExistence type="predicted"/>